<dbReference type="Proteomes" id="UP000078540">
    <property type="component" value="Unassembled WGS sequence"/>
</dbReference>
<dbReference type="CDD" id="cd00104">
    <property type="entry name" value="KAZAL_FS"/>
    <property type="match status" value="1"/>
</dbReference>
<feature type="domain" description="Kazal-like" evidence="1">
    <location>
        <begin position="67"/>
        <end position="96"/>
    </location>
</feature>
<dbReference type="SUPFAM" id="SSF100895">
    <property type="entry name" value="Kazal-type serine protease inhibitors"/>
    <property type="match status" value="1"/>
</dbReference>
<dbReference type="InterPro" id="IPR002350">
    <property type="entry name" value="Kazal_dom"/>
</dbReference>
<dbReference type="Pfam" id="PF07648">
    <property type="entry name" value="Kazal_2"/>
    <property type="match status" value="1"/>
</dbReference>
<dbReference type="AlphaFoldDB" id="A0A195B2M2"/>
<feature type="non-terminal residue" evidence="2">
    <location>
        <position position="1"/>
    </location>
</feature>
<evidence type="ECO:0000259" key="1">
    <source>
        <dbReference type="Pfam" id="PF07648"/>
    </source>
</evidence>
<dbReference type="PANTHER" id="PTHR21179">
    <property type="entry name" value="SERINE-TYPE ENDOPEPTIDASE INHIBITOR"/>
    <property type="match status" value="1"/>
</dbReference>
<accession>A0A195B2M2</accession>
<proteinExistence type="predicted"/>
<evidence type="ECO:0000313" key="2">
    <source>
        <dbReference type="EMBL" id="KYM78530.1"/>
    </source>
</evidence>
<protein>
    <recommendedName>
        <fullName evidence="1">Kazal-like domain-containing protein</fullName>
    </recommendedName>
</protein>
<dbReference type="Gene3D" id="3.30.60.30">
    <property type="match status" value="1"/>
</dbReference>
<sequence>LLVAASPFLISAIQQDLDNVVKIVQMDANSPMAYRQFNGEKRDDSSLTCNSNDPFNKCLQECFIILVYDPICGTDKITYMNRSQLKCAQCCGKNRIYLSISYKTRFLLLIDHRSDNYSEIIPTIPSLYCRNAVGRAISLNNR</sequence>
<evidence type="ECO:0000313" key="3">
    <source>
        <dbReference type="Proteomes" id="UP000078540"/>
    </source>
</evidence>
<reference evidence="2 3" key="1">
    <citation type="submission" date="2015-09" db="EMBL/GenBank/DDBJ databases">
        <title>Atta colombica WGS genome.</title>
        <authorList>
            <person name="Nygaard S."/>
            <person name="Hu H."/>
            <person name="Boomsma J."/>
            <person name="Zhang G."/>
        </authorList>
    </citation>
    <scope>NUCLEOTIDE SEQUENCE [LARGE SCALE GENOMIC DNA]</scope>
    <source>
        <strain evidence="2">Treedump-2</strain>
        <tissue evidence="2">Whole body</tissue>
    </source>
</reference>
<organism evidence="2 3">
    <name type="scientific">Atta colombica</name>
    <dbReference type="NCBI Taxonomy" id="520822"/>
    <lineage>
        <taxon>Eukaryota</taxon>
        <taxon>Metazoa</taxon>
        <taxon>Ecdysozoa</taxon>
        <taxon>Arthropoda</taxon>
        <taxon>Hexapoda</taxon>
        <taxon>Insecta</taxon>
        <taxon>Pterygota</taxon>
        <taxon>Neoptera</taxon>
        <taxon>Endopterygota</taxon>
        <taxon>Hymenoptera</taxon>
        <taxon>Apocrita</taxon>
        <taxon>Aculeata</taxon>
        <taxon>Formicoidea</taxon>
        <taxon>Formicidae</taxon>
        <taxon>Myrmicinae</taxon>
        <taxon>Atta</taxon>
    </lineage>
</organism>
<dbReference type="EMBL" id="KQ976662">
    <property type="protein sequence ID" value="KYM78530.1"/>
    <property type="molecule type" value="Genomic_DNA"/>
</dbReference>
<dbReference type="GO" id="GO:0004867">
    <property type="term" value="F:serine-type endopeptidase inhibitor activity"/>
    <property type="evidence" value="ECO:0007669"/>
    <property type="project" value="InterPro"/>
</dbReference>
<dbReference type="InterPro" id="IPR036058">
    <property type="entry name" value="Kazal_dom_sf"/>
</dbReference>
<name>A0A195B2M2_9HYME</name>
<dbReference type="PANTHER" id="PTHR21179:SF1">
    <property type="entry name" value="KAZ1-TYPE SERINE PROTEASE INHIBITOR-LIKE PROTEIN TYPE EPSILON-RELATED"/>
    <property type="match status" value="1"/>
</dbReference>
<keyword evidence="3" id="KW-1185">Reference proteome</keyword>
<gene>
    <name evidence="2" type="ORF">ALC53_11185</name>
</gene>
<dbReference type="InterPro" id="IPR039932">
    <property type="entry name" value="Spink4-like"/>
</dbReference>